<dbReference type="NCBIfam" id="TIGR02937">
    <property type="entry name" value="sigma70-ECF"/>
    <property type="match status" value="1"/>
</dbReference>
<evidence type="ECO:0000313" key="8">
    <source>
        <dbReference type="EMBL" id="TCN66397.1"/>
    </source>
</evidence>
<dbReference type="InterPro" id="IPR013325">
    <property type="entry name" value="RNA_pol_sigma_r2"/>
</dbReference>
<dbReference type="InterPro" id="IPR036388">
    <property type="entry name" value="WH-like_DNA-bd_sf"/>
</dbReference>
<organism evidence="8 9">
    <name type="scientific">Acetobacteroides hydrogenigenes</name>
    <dbReference type="NCBI Taxonomy" id="979970"/>
    <lineage>
        <taxon>Bacteria</taxon>
        <taxon>Pseudomonadati</taxon>
        <taxon>Bacteroidota</taxon>
        <taxon>Bacteroidia</taxon>
        <taxon>Bacteroidales</taxon>
        <taxon>Rikenellaceae</taxon>
        <taxon>Acetobacteroides</taxon>
    </lineage>
</organism>
<keyword evidence="4" id="KW-0238">DNA-binding</keyword>
<evidence type="ECO:0000256" key="1">
    <source>
        <dbReference type="ARBA" id="ARBA00010641"/>
    </source>
</evidence>
<reference evidence="8 9" key="1">
    <citation type="submission" date="2019-03" db="EMBL/GenBank/DDBJ databases">
        <title>Genomic Encyclopedia of Archaeal and Bacterial Type Strains, Phase II (KMG-II): from individual species to whole genera.</title>
        <authorList>
            <person name="Goeker M."/>
        </authorList>
    </citation>
    <scope>NUCLEOTIDE SEQUENCE [LARGE SCALE GENOMIC DNA]</scope>
    <source>
        <strain evidence="8 9">RL-C</strain>
    </source>
</reference>
<evidence type="ECO:0000259" key="7">
    <source>
        <dbReference type="Pfam" id="PF08281"/>
    </source>
</evidence>
<name>A0A4R2EEJ7_9BACT</name>
<feature type="domain" description="RNA polymerase sigma-70 region 2" evidence="6">
    <location>
        <begin position="9"/>
        <end position="76"/>
    </location>
</feature>
<dbReference type="PANTHER" id="PTHR43133">
    <property type="entry name" value="RNA POLYMERASE ECF-TYPE SIGMA FACTO"/>
    <property type="match status" value="1"/>
</dbReference>
<dbReference type="InterPro" id="IPR013324">
    <property type="entry name" value="RNA_pol_sigma_r3/r4-like"/>
</dbReference>
<evidence type="ECO:0000256" key="4">
    <source>
        <dbReference type="ARBA" id="ARBA00023125"/>
    </source>
</evidence>
<evidence type="ECO:0000259" key="6">
    <source>
        <dbReference type="Pfam" id="PF04542"/>
    </source>
</evidence>
<evidence type="ECO:0000313" key="9">
    <source>
        <dbReference type="Proteomes" id="UP000294830"/>
    </source>
</evidence>
<dbReference type="Proteomes" id="UP000294830">
    <property type="component" value="Unassembled WGS sequence"/>
</dbReference>
<dbReference type="InterPro" id="IPR007627">
    <property type="entry name" value="RNA_pol_sigma70_r2"/>
</dbReference>
<dbReference type="GO" id="GO:0003677">
    <property type="term" value="F:DNA binding"/>
    <property type="evidence" value="ECO:0007669"/>
    <property type="project" value="UniProtKB-KW"/>
</dbReference>
<keyword evidence="9" id="KW-1185">Reference proteome</keyword>
<feature type="domain" description="RNA polymerase sigma factor 70 region 4 type 2" evidence="7">
    <location>
        <begin position="101"/>
        <end position="152"/>
    </location>
</feature>
<dbReference type="InterPro" id="IPR013249">
    <property type="entry name" value="RNA_pol_sigma70_r4_t2"/>
</dbReference>
<dbReference type="RefSeq" id="WP_131839524.1">
    <property type="nucleotide sequence ID" value="NZ_SLWB01000009.1"/>
</dbReference>
<dbReference type="OrthoDB" id="9780326at2"/>
<proteinExistence type="inferred from homology"/>
<dbReference type="SUPFAM" id="SSF88659">
    <property type="entry name" value="Sigma3 and sigma4 domains of RNA polymerase sigma factors"/>
    <property type="match status" value="1"/>
</dbReference>
<accession>A0A4R2EEJ7</accession>
<dbReference type="SUPFAM" id="SSF88946">
    <property type="entry name" value="Sigma2 domain of RNA polymerase sigma factors"/>
    <property type="match status" value="1"/>
</dbReference>
<evidence type="ECO:0000256" key="2">
    <source>
        <dbReference type="ARBA" id="ARBA00023015"/>
    </source>
</evidence>
<comment type="caution">
    <text evidence="8">The sequence shown here is derived from an EMBL/GenBank/DDBJ whole genome shotgun (WGS) entry which is preliminary data.</text>
</comment>
<gene>
    <name evidence="8" type="ORF">CLV25_10926</name>
</gene>
<dbReference type="Pfam" id="PF04542">
    <property type="entry name" value="Sigma70_r2"/>
    <property type="match status" value="1"/>
</dbReference>
<dbReference type="Gene3D" id="1.10.10.10">
    <property type="entry name" value="Winged helix-like DNA-binding domain superfamily/Winged helix DNA-binding domain"/>
    <property type="match status" value="1"/>
</dbReference>
<dbReference type="Gene3D" id="1.10.1740.10">
    <property type="match status" value="1"/>
</dbReference>
<comment type="similarity">
    <text evidence="1">Belongs to the sigma-70 factor family. ECF subfamily.</text>
</comment>
<dbReference type="Pfam" id="PF08281">
    <property type="entry name" value="Sigma70_r4_2"/>
    <property type="match status" value="1"/>
</dbReference>
<evidence type="ECO:0000256" key="3">
    <source>
        <dbReference type="ARBA" id="ARBA00023082"/>
    </source>
</evidence>
<dbReference type="GO" id="GO:0006352">
    <property type="term" value="P:DNA-templated transcription initiation"/>
    <property type="evidence" value="ECO:0007669"/>
    <property type="project" value="InterPro"/>
</dbReference>
<dbReference type="InterPro" id="IPR014284">
    <property type="entry name" value="RNA_pol_sigma-70_dom"/>
</dbReference>
<keyword evidence="5" id="KW-0804">Transcription</keyword>
<protein>
    <submittedName>
        <fullName evidence="8">RNA polymerase sigma-70 factor (ECF subfamily)</fullName>
    </submittedName>
</protein>
<keyword evidence="2" id="KW-0805">Transcription regulation</keyword>
<dbReference type="GO" id="GO:0016987">
    <property type="term" value="F:sigma factor activity"/>
    <property type="evidence" value="ECO:0007669"/>
    <property type="project" value="UniProtKB-KW"/>
</dbReference>
<keyword evidence="3" id="KW-0731">Sigma factor</keyword>
<dbReference type="PANTHER" id="PTHR43133:SF8">
    <property type="entry name" value="RNA POLYMERASE SIGMA FACTOR HI_1459-RELATED"/>
    <property type="match status" value="1"/>
</dbReference>
<evidence type="ECO:0000256" key="5">
    <source>
        <dbReference type="ARBA" id="ARBA00023163"/>
    </source>
</evidence>
<dbReference type="InterPro" id="IPR039425">
    <property type="entry name" value="RNA_pol_sigma-70-like"/>
</dbReference>
<sequence length="164" mass="19095">MEQDIFQAIYNQHYPSIYRLCLGYVRGNADLAADLAQEVFIRVWEKHDEFKNQSQVSTWLYRIAVNCCLTEIRRSKSYQNRIQNYQAPEGDSAEKQHSDQEILQQCIAQLDEPDRVLAMLILEDLPQPEIAQVLGLSEGNTRVKIHRLKEKLRTAYQTKVAQNV</sequence>
<dbReference type="EMBL" id="SLWB01000009">
    <property type="protein sequence ID" value="TCN66397.1"/>
    <property type="molecule type" value="Genomic_DNA"/>
</dbReference>
<dbReference type="AlphaFoldDB" id="A0A4R2EEJ7"/>